<gene>
    <name evidence="2" type="ORF">OEZ85_003800</name>
</gene>
<dbReference type="EMBL" id="CP126217">
    <property type="protein sequence ID" value="WIA19152.1"/>
    <property type="molecule type" value="Genomic_DNA"/>
</dbReference>
<proteinExistence type="predicted"/>
<feature type="region of interest" description="Disordered" evidence="1">
    <location>
        <begin position="1"/>
        <end position="24"/>
    </location>
</feature>
<protein>
    <submittedName>
        <fullName evidence="2">Uncharacterized protein</fullName>
    </submittedName>
</protein>
<keyword evidence="3" id="KW-1185">Reference proteome</keyword>
<evidence type="ECO:0000313" key="3">
    <source>
        <dbReference type="Proteomes" id="UP001244341"/>
    </source>
</evidence>
<reference evidence="2 3" key="1">
    <citation type="submission" date="2023-05" db="EMBL/GenBank/DDBJ databases">
        <title>A 100% complete, gapless, phased diploid assembly of the Scenedesmus obliquus UTEX 3031 genome.</title>
        <authorList>
            <person name="Biondi T.C."/>
            <person name="Hanschen E.R."/>
            <person name="Kwon T."/>
            <person name="Eng W."/>
            <person name="Kruse C.P.S."/>
            <person name="Koehler S.I."/>
            <person name="Kunde Y."/>
            <person name="Gleasner C.D."/>
            <person name="You Mak K.T."/>
            <person name="Polle J."/>
            <person name="Hovde B.T."/>
            <person name="Starkenburg S.R."/>
        </authorList>
    </citation>
    <scope>NUCLEOTIDE SEQUENCE [LARGE SCALE GENOMIC DNA]</scope>
    <source>
        <strain evidence="2 3">DOE0152z</strain>
    </source>
</reference>
<feature type="compositionally biased region" description="Basic residues" evidence="1">
    <location>
        <begin position="7"/>
        <end position="19"/>
    </location>
</feature>
<evidence type="ECO:0000313" key="2">
    <source>
        <dbReference type="EMBL" id="WIA19152.1"/>
    </source>
</evidence>
<name>A0ABY8UD12_TETOB</name>
<accession>A0ABY8UD12</accession>
<sequence>MVNRLATHAHQRVPQHPRCHGQQSEVKMRLYSRLSQDRQALIIPRRLATLSSTFISQQNKKIHARLLLGWRGV</sequence>
<dbReference type="Proteomes" id="UP001244341">
    <property type="component" value="Chromosome 10b"/>
</dbReference>
<evidence type="ECO:0000256" key="1">
    <source>
        <dbReference type="SAM" id="MobiDB-lite"/>
    </source>
</evidence>
<organism evidence="2 3">
    <name type="scientific">Tetradesmus obliquus</name>
    <name type="common">Green alga</name>
    <name type="synonym">Acutodesmus obliquus</name>
    <dbReference type="NCBI Taxonomy" id="3088"/>
    <lineage>
        <taxon>Eukaryota</taxon>
        <taxon>Viridiplantae</taxon>
        <taxon>Chlorophyta</taxon>
        <taxon>core chlorophytes</taxon>
        <taxon>Chlorophyceae</taxon>
        <taxon>CS clade</taxon>
        <taxon>Sphaeropleales</taxon>
        <taxon>Scenedesmaceae</taxon>
        <taxon>Tetradesmus</taxon>
    </lineage>
</organism>